<dbReference type="AlphaFoldDB" id="A0AAV0QPY4"/>
<sequence>LTLTIDKPPSITNTSTDDEKTIFKAWEKSDRLSIMFLRMIIACNIKTSLPVPTTANKYLKSIEERFKNANISLAEKLMVDLKTMNLMAHARCMIIVLR</sequence>
<dbReference type="Proteomes" id="UP001154282">
    <property type="component" value="Unassembled WGS sequence"/>
</dbReference>
<keyword evidence="2" id="KW-1185">Reference proteome</keyword>
<comment type="caution">
    <text evidence="1">The sequence shown here is derived from an EMBL/GenBank/DDBJ whole genome shotgun (WGS) entry which is preliminary data.</text>
</comment>
<name>A0AAV0QPY4_9ROSI</name>
<protein>
    <recommendedName>
        <fullName evidence="3">UBN2 domain-containing protein</fullName>
    </recommendedName>
</protein>
<feature type="non-terminal residue" evidence="1">
    <location>
        <position position="1"/>
    </location>
</feature>
<accession>A0AAV0QPY4</accession>
<organism evidence="1 2">
    <name type="scientific">Linum tenue</name>
    <dbReference type="NCBI Taxonomy" id="586396"/>
    <lineage>
        <taxon>Eukaryota</taxon>
        <taxon>Viridiplantae</taxon>
        <taxon>Streptophyta</taxon>
        <taxon>Embryophyta</taxon>
        <taxon>Tracheophyta</taxon>
        <taxon>Spermatophyta</taxon>
        <taxon>Magnoliopsida</taxon>
        <taxon>eudicotyledons</taxon>
        <taxon>Gunneridae</taxon>
        <taxon>Pentapetalae</taxon>
        <taxon>rosids</taxon>
        <taxon>fabids</taxon>
        <taxon>Malpighiales</taxon>
        <taxon>Linaceae</taxon>
        <taxon>Linum</taxon>
    </lineage>
</organism>
<evidence type="ECO:0008006" key="3">
    <source>
        <dbReference type="Google" id="ProtNLM"/>
    </source>
</evidence>
<evidence type="ECO:0000313" key="1">
    <source>
        <dbReference type="EMBL" id="CAI0547559.1"/>
    </source>
</evidence>
<proteinExistence type="predicted"/>
<evidence type="ECO:0000313" key="2">
    <source>
        <dbReference type="Proteomes" id="UP001154282"/>
    </source>
</evidence>
<dbReference type="EMBL" id="CAMGYJ010000010">
    <property type="protein sequence ID" value="CAI0547559.1"/>
    <property type="molecule type" value="Genomic_DNA"/>
</dbReference>
<gene>
    <name evidence="1" type="ORF">LITE_LOCUS44419</name>
</gene>
<reference evidence="1" key="1">
    <citation type="submission" date="2022-08" db="EMBL/GenBank/DDBJ databases">
        <authorList>
            <person name="Gutierrez-Valencia J."/>
        </authorList>
    </citation>
    <scope>NUCLEOTIDE SEQUENCE</scope>
</reference>